<feature type="region of interest" description="Disordered" evidence="1">
    <location>
        <begin position="40"/>
        <end position="72"/>
    </location>
</feature>
<dbReference type="VEuPathDB" id="FungiDB:PSHT_05878"/>
<evidence type="ECO:0000256" key="1">
    <source>
        <dbReference type="SAM" id="MobiDB-lite"/>
    </source>
</evidence>
<reference evidence="4" key="2">
    <citation type="journal article" date="2018" name="BMC Genomics">
        <title>Genomic insights into host adaptation between the wheat stripe rust pathogen (Puccinia striiformis f. sp. tritici) and the barley stripe rust pathogen (Puccinia striiformis f. sp. hordei).</title>
        <authorList>
            <person name="Xia C."/>
            <person name="Wang M."/>
            <person name="Yin C."/>
            <person name="Cornejo O.E."/>
            <person name="Hulbert S.H."/>
            <person name="Chen X."/>
        </authorList>
    </citation>
    <scope>NUCLEOTIDE SEQUENCE [LARGE SCALE GENOMIC DNA]</scope>
    <source>
        <strain evidence="4">93TX-2</strain>
    </source>
</reference>
<comment type="caution">
    <text evidence="3">The sequence shown here is derived from an EMBL/GenBank/DDBJ whole genome shotgun (WGS) entry which is preliminary data.</text>
</comment>
<reference evidence="3 4" key="1">
    <citation type="submission" date="2017-12" db="EMBL/GenBank/DDBJ databases">
        <title>Gene loss provides genomic basis for host adaptation in cereal stripe rust fungi.</title>
        <authorList>
            <person name="Xia C."/>
        </authorList>
    </citation>
    <scope>NUCLEOTIDE SEQUENCE [LARGE SCALE GENOMIC DNA]</scope>
    <source>
        <strain evidence="3 4">93TX-2</strain>
    </source>
</reference>
<evidence type="ECO:0008006" key="5">
    <source>
        <dbReference type="Google" id="ProtNLM"/>
    </source>
</evidence>
<evidence type="ECO:0000256" key="2">
    <source>
        <dbReference type="SAM" id="SignalP"/>
    </source>
</evidence>
<feature type="chain" id="PRO_5015590039" description="Secreted protein" evidence="2">
    <location>
        <begin position="21"/>
        <end position="72"/>
    </location>
</feature>
<keyword evidence="4" id="KW-1185">Reference proteome</keyword>
<proteinExistence type="predicted"/>
<protein>
    <recommendedName>
        <fullName evidence="5">Secreted protein</fullName>
    </recommendedName>
</protein>
<gene>
    <name evidence="3" type="ORF">PSHT_05878</name>
</gene>
<dbReference type="Proteomes" id="UP000238274">
    <property type="component" value="Unassembled WGS sequence"/>
</dbReference>
<evidence type="ECO:0000313" key="4">
    <source>
        <dbReference type="Proteomes" id="UP000238274"/>
    </source>
</evidence>
<accession>A0A2S4W9I7</accession>
<dbReference type="EMBL" id="PKSM01000066">
    <property type="protein sequence ID" value="POW18411.1"/>
    <property type="molecule type" value="Genomic_DNA"/>
</dbReference>
<keyword evidence="2" id="KW-0732">Signal</keyword>
<dbReference type="VEuPathDB" id="FungiDB:PSTT_01301"/>
<dbReference type="AlphaFoldDB" id="A0A2S4W9I7"/>
<reference evidence="4" key="3">
    <citation type="journal article" date="2018" name="Mol. Plant Microbe Interact.">
        <title>Genome sequence resources for the wheat stripe rust pathogen (Puccinia striiformis f. sp. tritici) and the barley stripe rust pathogen (Puccinia striiformis f. sp. hordei).</title>
        <authorList>
            <person name="Xia C."/>
            <person name="Wang M."/>
            <person name="Yin C."/>
            <person name="Cornejo O.E."/>
            <person name="Hulbert S.H."/>
            <person name="Chen X."/>
        </authorList>
    </citation>
    <scope>NUCLEOTIDE SEQUENCE [LARGE SCALE GENOMIC DNA]</scope>
    <source>
        <strain evidence="4">93TX-2</strain>
    </source>
</reference>
<name>A0A2S4W9I7_9BASI</name>
<feature type="compositionally biased region" description="Polar residues" evidence="1">
    <location>
        <begin position="60"/>
        <end position="72"/>
    </location>
</feature>
<evidence type="ECO:0000313" key="3">
    <source>
        <dbReference type="EMBL" id="POW18411.1"/>
    </source>
</evidence>
<sequence length="72" mass="7938">MTSMWILVVCFLAYLSTVRATFRLTGSYAAPRRLVNLGRHQSKPVKPVPAPIANRDWSAGQPNSSPFGSDTF</sequence>
<organism evidence="3 4">
    <name type="scientific">Puccinia striiformis</name>
    <dbReference type="NCBI Taxonomy" id="27350"/>
    <lineage>
        <taxon>Eukaryota</taxon>
        <taxon>Fungi</taxon>
        <taxon>Dikarya</taxon>
        <taxon>Basidiomycota</taxon>
        <taxon>Pucciniomycotina</taxon>
        <taxon>Pucciniomycetes</taxon>
        <taxon>Pucciniales</taxon>
        <taxon>Pucciniaceae</taxon>
        <taxon>Puccinia</taxon>
    </lineage>
</organism>
<feature type="signal peptide" evidence="2">
    <location>
        <begin position="1"/>
        <end position="20"/>
    </location>
</feature>